<dbReference type="Pfam" id="PF04480">
    <property type="entry name" value="DUF559"/>
    <property type="match status" value="1"/>
</dbReference>
<evidence type="ECO:0000313" key="4">
    <source>
        <dbReference type="Proteomes" id="UP000216311"/>
    </source>
</evidence>
<name>A0A255GQK5_9ACTN</name>
<protein>
    <recommendedName>
        <fullName evidence="2">DUF559 domain-containing protein</fullName>
    </recommendedName>
</protein>
<comment type="caution">
    <text evidence="3">The sequence shown here is derived from an EMBL/GenBank/DDBJ whole genome shotgun (WGS) entry which is preliminary data.</text>
</comment>
<proteinExistence type="predicted"/>
<gene>
    <name evidence="3" type="ORF">CGZ93_16150</name>
</gene>
<accession>A0A255GQK5</accession>
<dbReference type="Gene3D" id="3.40.960.10">
    <property type="entry name" value="VSR Endonuclease"/>
    <property type="match status" value="1"/>
</dbReference>
<feature type="domain" description="DUF559" evidence="2">
    <location>
        <begin position="288"/>
        <end position="386"/>
    </location>
</feature>
<dbReference type="SUPFAM" id="SSF52980">
    <property type="entry name" value="Restriction endonuclease-like"/>
    <property type="match status" value="1"/>
</dbReference>
<feature type="region of interest" description="Disordered" evidence="1">
    <location>
        <begin position="1"/>
        <end position="36"/>
    </location>
</feature>
<dbReference type="AlphaFoldDB" id="A0A255GQK5"/>
<reference evidence="3 4" key="1">
    <citation type="submission" date="2017-07" db="EMBL/GenBank/DDBJ databases">
        <title>Draft whole genome sequences of clinical Proprionibacteriaceae strains.</title>
        <authorList>
            <person name="Bernier A.-M."/>
            <person name="Bernard K."/>
            <person name="Domingo M.-C."/>
        </authorList>
    </citation>
    <scope>NUCLEOTIDE SEQUENCE [LARGE SCALE GENOMIC DNA]</scope>
    <source>
        <strain evidence="3 4">NML 130396</strain>
    </source>
</reference>
<evidence type="ECO:0000313" key="3">
    <source>
        <dbReference type="EMBL" id="OYO18088.1"/>
    </source>
</evidence>
<dbReference type="Proteomes" id="UP000216311">
    <property type="component" value="Unassembled WGS sequence"/>
</dbReference>
<dbReference type="InterPro" id="IPR011335">
    <property type="entry name" value="Restrct_endonuc-II-like"/>
</dbReference>
<organism evidence="3 4">
    <name type="scientific">Enemella dayhoffiae</name>
    <dbReference type="NCBI Taxonomy" id="2016507"/>
    <lineage>
        <taxon>Bacteria</taxon>
        <taxon>Bacillati</taxon>
        <taxon>Actinomycetota</taxon>
        <taxon>Actinomycetes</taxon>
        <taxon>Propionibacteriales</taxon>
        <taxon>Propionibacteriaceae</taxon>
        <taxon>Enemella</taxon>
    </lineage>
</organism>
<dbReference type="EMBL" id="NMVQ01000045">
    <property type="protein sequence ID" value="OYO18088.1"/>
    <property type="molecule type" value="Genomic_DNA"/>
</dbReference>
<dbReference type="OrthoDB" id="4310518at2"/>
<evidence type="ECO:0000259" key="2">
    <source>
        <dbReference type="Pfam" id="PF04480"/>
    </source>
</evidence>
<sequence length="390" mass="43984">MQRTRRFPVDHGPAVPRQDSRPLYRRPRFPGKPPGLSGWPAHLRCLRGPRRADPRPLVAAGPRDRRCAGCPQGPRCPDLSTVPPRDRRIRGLGQHVRGMNSQTAIQELLCERGGVLLLRDAGALRGSLRWHHRRGNLVSLLPGVYTTPELADDHATRALAVTRYDPSAVVVGASAAALTGWPRLAPNTITAAVSGEARRFPGFEFVHRTVAPDWIRSVCGVPCASEVLTAVDLIPERGGELVDDVLRRHPSRGEWALEQLWRAYRDHPKRPGNQARREILTDSRDRPWSEAERAAHRLLRSSGLTGWMTNHPVTIEGMNYFLDAAFPGRMLGVEVNGFERHTQREVFEDDHWRRNALTLAGWTVLEFTWRMIQDHPESFVTTVQNALLWR</sequence>
<evidence type="ECO:0000256" key="1">
    <source>
        <dbReference type="SAM" id="MobiDB-lite"/>
    </source>
</evidence>
<dbReference type="InterPro" id="IPR007569">
    <property type="entry name" value="DUF559"/>
</dbReference>
<keyword evidence="4" id="KW-1185">Reference proteome</keyword>